<evidence type="ECO:0000256" key="2">
    <source>
        <dbReference type="ARBA" id="ARBA00008072"/>
    </source>
</evidence>
<reference evidence="7 8" key="1">
    <citation type="submission" date="2024-03" db="EMBL/GenBank/DDBJ databases">
        <title>Genome-scale model development and genomic sequencing of the oleaginous clade Lipomyces.</title>
        <authorList>
            <consortium name="Lawrence Berkeley National Laboratory"/>
            <person name="Czajka J.J."/>
            <person name="Han Y."/>
            <person name="Kim J."/>
            <person name="Mondo S.J."/>
            <person name="Hofstad B.A."/>
            <person name="Robles A."/>
            <person name="Haridas S."/>
            <person name="Riley R."/>
            <person name="LaButti K."/>
            <person name="Pangilinan J."/>
            <person name="Andreopoulos W."/>
            <person name="Lipzen A."/>
            <person name="Yan J."/>
            <person name="Wang M."/>
            <person name="Ng V."/>
            <person name="Grigoriev I.V."/>
            <person name="Spatafora J.W."/>
            <person name="Magnuson J.K."/>
            <person name="Baker S.E."/>
            <person name="Pomraning K.R."/>
        </authorList>
    </citation>
    <scope>NUCLEOTIDE SEQUENCE [LARGE SCALE GENOMIC DNA]</scope>
    <source>
        <strain evidence="7 8">Phaff 52-87</strain>
    </source>
</reference>
<dbReference type="Gene3D" id="3.90.180.10">
    <property type="entry name" value="Medium-chain alcohol dehydrogenases, catalytic domain"/>
    <property type="match status" value="1"/>
</dbReference>
<organism evidence="7 8">
    <name type="scientific">Myxozyma melibiosi</name>
    <dbReference type="NCBI Taxonomy" id="54550"/>
    <lineage>
        <taxon>Eukaryota</taxon>
        <taxon>Fungi</taxon>
        <taxon>Dikarya</taxon>
        <taxon>Ascomycota</taxon>
        <taxon>Saccharomycotina</taxon>
        <taxon>Lipomycetes</taxon>
        <taxon>Lipomycetales</taxon>
        <taxon>Lipomycetaceae</taxon>
        <taxon>Myxozyma</taxon>
    </lineage>
</organism>
<name>A0ABR1EZ42_9ASCO</name>
<keyword evidence="8" id="KW-1185">Reference proteome</keyword>
<dbReference type="PANTHER" id="PTHR43161:SF23">
    <property type="entry name" value="(R,R)-BUTANEDIOL DEHYDROGENASE-RELATED"/>
    <property type="match status" value="1"/>
</dbReference>
<proteinExistence type="inferred from homology"/>
<accession>A0ABR1EZ42</accession>
<evidence type="ECO:0000313" key="7">
    <source>
        <dbReference type="EMBL" id="KAK7202860.1"/>
    </source>
</evidence>
<dbReference type="GeneID" id="90039200"/>
<comment type="caution">
    <text evidence="7">The sequence shown here is derived from an EMBL/GenBank/DDBJ whole genome shotgun (WGS) entry which is preliminary data.</text>
</comment>
<dbReference type="InterPro" id="IPR013149">
    <property type="entry name" value="ADH-like_C"/>
</dbReference>
<dbReference type="InterPro" id="IPR036291">
    <property type="entry name" value="NAD(P)-bd_dom_sf"/>
</dbReference>
<dbReference type="PANTHER" id="PTHR43161">
    <property type="entry name" value="SORBITOL DEHYDROGENASE"/>
    <property type="match status" value="1"/>
</dbReference>
<sequence>MKALRYHGNRDVRIETGLPEPVIKLPTDVLLAPKWCGICGSDLHEFLGGPSTCPVHPHPLTSEAIPVILGHEFSAVVLEVGPEVSGLKVGDKVCVESTQRCRKCANCLAGRTNCCIYGPAFYGLTGLGGGLAEKVVVPAEQVFKLPDDLPIEYGALVEPLSVAWHAVELSGIKPGMTALVLGSGPIGIATILCLQAKGAKTVIVSEPALARRKQAEEFAVDYAIDPSKEDAVARVKEIVGIEGVDRTYDCSGVQATFKASLTALAVGGIAMNIALWEKPTQYDPADVMMRERIIMGSVGYTGKDFAAVIDAIATGKMKNFGKMITARVPVEDIIEGGFNELINNKDKHIKIIATVAPELLA</sequence>
<dbReference type="SMART" id="SM00829">
    <property type="entry name" value="PKS_ER"/>
    <property type="match status" value="1"/>
</dbReference>
<dbReference type="InterPro" id="IPR013154">
    <property type="entry name" value="ADH-like_N"/>
</dbReference>
<dbReference type="Proteomes" id="UP001498771">
    <property type="component" value="Unassembled WGS sequence"/>
</dbReference>
<dbReference type="InterPro" id="IPR020843">
    <property type="entry name" value="ER"/>
</dbReference>
<dbReference type="Pfam" id="PF00107">
    <property type="entry name" value="ADH_zinc_N"/>
    <property type="match status" value="1"/>
</dbReference>
<dbReference type="Pfam" id="PF08240">
    <property type="entry name" value="ADH_N"/>
    <property type="match status" value="1"/>
</dbReference>
<protein>
    <submittedName>
        <fullName evidence="7">Alcohol dehydrogenase</fullName>
    </submittedName>
</protein>
<dbReference type="SUPFAM" id="SSF51735">
    <property type="entry name" value="NAD(P)-binding Rossmann-fold domains"/>
    <property type="match status" value="1"/>
</dbReference>
<evidence type="ECO:0000256" key="4">
    <source>
        <dbReference type="ARBA" id="ARBA00022833"/>
    </source>
</evidence>
<evidence type="ECO:0000259" key="6">
    <source>
        <dbReference type="SMART" id="SM00829"/>
    </source>
</evidence>
<evidence type="ECO:0000256" key="5">
    <source>
        <dbReference type="ARBA" id="ARBA00023002"/>
    </source>
</evidence>
<evidence type="ECO:0000256" key="3">
    <source>
        <dbReference type="ARBA" id="ARBA00022723"/>
    </source>
</evidence>
<comment type="similarity">
    <text evidence="2">Belongs to the zinc-containing alcohol dehydrogenase family.</text>
</comment>
<dbReference type="Gene3D" id="3.40.50.720">
    <property type="entry name" value="NAD(P)-binding Rossmann-like Domain"/>
    <property type="match status" value="1"/>
</dbReference>
<keyword evidence="3" id="KW-0479">Metal-binding</keyword>
<evidence type="ECO:0000256" key="1">
    <source>
        <dbReference type="ARBA" id="ARBA00001947"/>
    </source>
</evidence>
<dbReference type="RefSeq" id="XP_064765893.1">
    <property type="nucleotide sequence ID" value="XM_064913688.1"/>
</dbReference>
<dbReference type="SUPFAM" id="SSF50129">
    <property type="entry name" value="GroES-like"/>
    <property type="match status" value="1"/>
</dbReference>
<feature type="domain" description="Enoyl reductase (ER)" evidence="6">
    <location>
        <begin position="8"/>
        <end position="353"/>
    </location>
</feature>
<dbReference type="EMBL" id="JBBJBU010000015">
    <property type="protein sequence ID" value="KAK7202860.1"/>
    <property type="molecule type" value="Genomic_DNA"/>
</dbReference>
<evidence type="ECO:0000313" key="8">
    <source>
        <dbReference type="Proteomes" id="UP001498771"/>
    </source>
</evidence>
<keyword evidence="5" id="KW-0560">Oxidoreductase</keyword>
<gene>
    <name evidence="7" type="ORF">BZA70DRAFT_285199</name>
</gene>
<dbReference type="InterPro" id="IPR011032">
    <property type="entry name" value="GroES-like_sf"/>
</dbReference>
<comment type="cofactor">
    <cofactor evidence="1">
        <name>Zn(2+)</name>
        <dbReference type="ChEBI" id="CHEBI:29105"/>
    </cofactor>
</comment>
<dbReference type="CDD" id="cd08233">
    <property type="entry name" value="butanediol_DH_like"/>
    <property type="match status" value="1"/>
</dbReference>
<keyword evidence="4" id="KW-0862">Zinc</keyword>